<dbReference type="CDD" id="cd13659">
    <property type="entry name" value="PBP2_PotF"/>
    <property type="match status" value="1"/>
</dbReference>
<feature type="chain" id="PRO_5046743110" evidence="5">
    <location>
        <begin position="20"/>
        <end position="364"/>
    </location>
</feature>
<dbReference type="InterPro" id="IPR001188">
    <property type="entry name" value="Sperm_putr-bd"/>
</dbReference>
<dbReference type="EMBL" id="JAQJZJ010000006">
    <property type="protein sequence ID" value="MDA7087535.1"/>
    <property type="molecule type" value="Genomic_DNA"/>
</dbReference>
<dbReference type="Proteomes" id="UP001212042">
    <property type="component" value="Unassembled WGS sequence"/>
</dbReference>
<comment type="subcellular location">
    <subcellularLocation>
        <location evidence="1">Periplasm</location>
    </subcellularLocation>
</comment>
<comment type="caution">
    <text evidence="6">The sequence shown here is derived from an EMBL/GenBank/DDBJ whole genome shotgun (WGS) entry which is preliminary data.</text>
</comment>
<accession>A0ABT4XH34</accession>
<keyword evidence="7" id="KW-1185">Reference proteome</keyword>
<evidence type="ECO:0000256" key="2">
    <source>
        <dbReference type="ARBA" id="ARBA00022448"/>
    </source>
</evidence>
<dbReference type="InterPro" id="IPR006059">
    <property type="entry name" value="SBP"/>
</dbReference>
<dbReference type="PANTHER" id="PTHR30222">
    <property type="entry name" value="SPERMIDINE/PUTRESCINE-BINDING PERIPLASMIC PROTEIN"/>
    <property type="match status" value="1"/>
</dbReference>
<keyword evidence="2" id="KW-0813">Transport</keyword>
<evidence type="ECO:0000313" key="7">
    <source>
        <dbReference type="Proteomes" id="UP001212042"/>
    </source>
</evidence>
<name>A0ABT4XH34_9PSED</name>
<proteinExistence type="predicted"/>
<evidence type="ECO:0000313" key="6">
    <source>
        <dbReference type="EMBL" id="MDA7087535.1"/>
    </source>
</evidence>
<organism evidence="6 7">
    <name type="scientific">Pseudomonas aestuarii</name>
    <dbReference type="NCBI Taxonomy" id="3018340"/>
    <lineage>
        <taxon>Bacteria</taxon>
        <taxon>Pseudomonadati</taxon>
        <taxon>Pseudomonadota</taxon>
        <taxon>Gammaproteobacteria</taxon>
        <taxon>Pseudomonadales</taxon>
        <taxon>Pseudomonadaceae</taxon>
        <taxon>Pseudomonas</taxon>
    </lineage>
</organism>
<evidence type="ECO:0000256" key="1">
    <source>
        <dbReference type="ARBA" id="ARBA00004418"/>
    </source>
</evidence>
<keyword evidence="4" id="KW-0574">Periplasm</keyword>
<feature type="signal peptide" evidence="5">
    <location>
        <begin position="1"/>
        <end position="19"/>
    </location>
</feature>
<dbReference type="RefSeq" id="WP_271348413.1">
    <property type="nucleotide sequence ID" value="NZ_JAQJZJ010000006.1"/>
</dbReference>
<dbReference type="PANTHER" id="PTHR30222:SF18">
    <property type="entry name" value="BIFUNCTIONAL POLYHYDROXYBUTYRATE SYNTHASE _ ABC TRANSPORTER PERIPLASMIC BINDING PROTEIN-RELATED"/>
    <property type="match status" value="1"/>
</dbReference>
<dbReference type="SUPFAM" id="SSF53850">
    <property type="entry name" value="Periplasmic binding protein-like II"/>
    <property type="match status" value="1"/>
</dbReference>
<dbReference type="Pfam" id="PF13416">
    <property type="entry name" value="SBP_bac_8"/>
    <property type="match status" value="1"/>
</dbReference>
<evidence type="ECO:0000256" key="4">
    <source>
        <dbReference type="ARBA" id="ARBA00022764"/>
    </source>
</evidence>
<dbReference type="PIRSF" id="PIRSF019574">
    <property type="entry name" value="Periplasmic_polyamine_BP"/>
    <property type="match status" value="1"/>
</dbReference>
<evidence type="ECO:0000256" key="3">
    <source>
        <dbReference type="ARBA" id="ARBA00022729"/>
    </source>
</evidence>
<evidence type="ECO:0000256" key="5">
    <source>
        <dbReference type="SAM" id="SignalP"/>
    </source>
</evidence>
<gene>
    <name evidence="6" type="ORF">PH586_14190</name>
</gene>
<dbReference type="Gene3D" id="3.40.190.10">
    <property type="entry name" value="Periplasmic binding protein-like II"/>
    <property type="match status" value="2"/>
</dbReference>
<keyword evidence="3 5" id="KW-0732">Signal</keyword>
<dbReference type="PRINTS" id="PR00909">
    <property type="entry name" value="SPERMDNBNDNG"/>
</dbReference>
<protein>
    <submittedName>
        <fullName evidence="6">Polyamine ABC transporter substrate-binding protein</fullName>
    </submittedName>
</protein>
<sequence>MLRFCASLLLALLPLLAHSAQTEPLETDGDSLRVYNWNDYIAPQVLKDFEAETGIRVDYHTFSSAEEMQAALDGSEAIDIIVPSHNDLPRLIKDGLLQPLDFNLLPNREHLDKLLLSKLAAVDPSNRYAVPYLWGAVGLAINTPQAEAAFGGPLPNSWSLLFDTEQSTRLASCGISVLDAPDETLSLLLNYQGRSLSRSAPSRIERASAVLDGLRPNLRYVDSERYIDDLNNGRLCVAMAWVGDALAAADAGQAVRFLVPDEGSVLFIDNLVIPRRARRTDLAHRFIDYLMRPEVAALITTETLYPSGNADAKAFLDEALRNQPGLYPNAETKRRLHAQEVFPEKHMQVRDRVWQRFRDGAQSL</sequence>
<reference evidence="6 7" key="1">
    <citation type="submission" date="2023-01" db="EMBL/GenBank/DDBJ databases">
        <title>Pseudomonas SA3-5T sp. nov., isolated from tidal flat sediment.</title>
        <authorList>
            <person name="Kim H.S."/>
            <person name="Kim J.-S."/>
            <person name="Suh M.K."/>
            <person name="Eom M.K."/>
            <person name="Lee J.-S."/>
        </authorList>
    </citation>
    <scope>NUCLEOTIDE SEQUENCE [LARGE SCALE GENOMIC DNA]</scope>
    <source>
        <strain evidence="6 7">SA3-5</strain>
    </source>
</reference>